<keyword evidence="1 2" id="KW-0808">Transferase</keyword>
<protein>
    <submittedName>
        <fullName evidence="4">CDP-alcohol phosphatidyltransferase family protein</fullName>
    </submittedName>
</protein>
<evidence type="ECO:0000256" key="2">
    <source>
        <dbReference type="RuleBase" id="RU003750"/>
    </source>
</evidence>
<feature type="transmembrane region" description="Helical" evidence="3">
    <location>
        <begin position="147"/>
        <end position="166"/>
    </location>
</feature>
<feature type="transmembrane region" description="Helical" evidence="3">
    <location>
        <begin position="60"/>
        <end position="78"/>
    </location>
</feature>
<dbReference type="Proteomes" id="UP000297753">
    <property type="component" value="Unassembled WGS sequence"/>
</dbReference>
<dbReference type="InterPro" id="IPR000462">
    <property type="entry name" value="CDP-OH_P_trans"/>
</dbReference>
<dbReference type="InterPro" id="IPR048254">
    <property type="entry name" value="CDP_ALCOHOL_P_TRANSF_CS"/>
</dbReference>
<dbReference type="GO" id="GO:0016780">
    <property type="term" value="F:phosphotransferase activity, for other substituted phosphate groups"/>
    <property type="evidence" value="ECO:0007669"/>
    <property type="project" value="InterPro"/>
</dbReference>
<gene>
    <name evidence="4" type="ORF">ELS82_21340</name>
</gene>
<dbReference type="InterPro" id="IPR043130">
    <property type="entry name" value="CDP-OH_PTrfase_TM_dom"/>
</dbReference>
<evidence type="ECO:0000313" key="5">
    <source>
        <dbReference type="Proteomes" id="UP000297753"/>
    </source>
</evidence>
<proteinExistence type="inferred from homology"/>
<evidence type="ECO:0000256" key="3">
    <source>
        <dbReference type="SAM" id="Phobius"/>
    </source>
</evidence>
<dbReference type="GO" id="GO:0016020">
    <property type="term" value="C:membrane"/>
    <property type="evidence" value="ECO:0007669"/>
    <property type="project" value="InterPro"/>
</dbReference>
<organism evidence="4 5">
    <name type="scientific">Vibrio ouci</name>
    <dbReference type="NCBI Taxonomy" id="2499078"/>
    <lineage>
        <taxon>Bacteria</taxon>
        <taxon>Pseudomonadati</taxon>
        <taxon>Pseudomonadota</taxon>
        <taxon>Gammaproteobacteria</taxon>
        <taxon>Vibrionales</taxon>
        <taxon>Vibrionaceae</taxon>
        <taxon>Vibrio</taxon>
    </lineage>
</organism>
<comment type="caution">
    <text evidence="4">The sequence shown here is derived from an EMBL/GenBank/DDBJ whole genome shotgun (WGS) entry which is preliminary data.</text>
</comment>
<feature type="transmembrane region" description="Helical" evidence="3">
    <location>
        <begin position="33"/>
        <end position="54"/>
    </location>
</feature>
<accession>A0A4Y8W9T5</accession>
<feature type="transmembrane region" description="Helical" evidence="3">
    <location>
        <begin position="199"/>
        <end position="219"/>
    </location>
</feature>
<feature type="transmembrane region" description="Helical" evidence="3">
    <location>
        <begin position="225"/>
        <end position="247"/>
    </location>
</feature>
<dbReference type="Pfam" id="PF01066">
    <property type="entry name" value="CDP-OH_P_transf"/>
    <property type="match status" value="1"/>
</dbReference>
<sequence>MPDDQLWFGQGLSHMSTKSTTLKRPIMTPNQITLLRFVLTLVLFGVWLCVPLSWLQKAVICVVFAAIFILDNIDGIIARKYALSSLSGHYFDAAVDVVTYFCLAFMLHAEGIVPLYFIALMLIREVLVVYIKAYLAETCKHVATSPLAVVKCELIGVPFALLYIVFSGDSLTQYMAITMVLVYFTTLRLWYAITGRQQLLLLVTAVIPLLLYPVVSHFLSIAEWYLYSYMTIAALFSYVSALGYFNLMWSER</sequence>
<dbReference type="AlphaFoldDB" id="A0A4Y8W9T5"/>
<dbReference type="OrthoDB" id="9782011at2"/>
<dbReference type="GO" id="GO:0008654">
    <property type="term" value="P:phospholipid biosynthetic process"/>
    <property type="evidence" value="ECO:0007669"/>
    <property type="project" value="InterPro"/>
</dbReference>
<comment type="similarity">
    <text evidence="2">Belongs to the CDP-alcohol phosphatidyltransferase class-I family.</text>
</comment>
<keyword evidence="5" id="KW-1185">Reference proteome</keyword>
<dbReference type="EMBL" id="SATR01000055">
    <property type="protein sequence ID" value="TFH89597.1"/>
    <property type="molecule type" value="Genomic_DNA"/>
</dbReference>
<keyword evidence="3" id="KW-1133">Transmembrane helix</keyword>
<dbReference type="PROSITE" id="PS00379">
    <property type="entry name" value="CDP_ALCOHOL_P_TRANSF"/>
    <property type="match status" value="1"/>
</dbReference>
<evidence type="ECO:0000256" key="1">
    <source>
        <dbReference type="ARBA" id="ARBA00022679"/>
    </source>
</evidence>
<feature type="transmembrane region" description="Helical" evidence="3">
    <location>
        <begin position="172"/>
        <end position="192"/>
    </location>
</feature>
<keyword evidence="3" id="KW-0812">Transmembrane</keyword>
<keyword evidence="3" id="KW-0472">Membrane</keyword>
<dbReference type="Gene3D" id="1.20.120.1760">
    <property type="match status" value="1"/>
</dbReference>
<evidence type="ECO:0000313" key="4">
    <source>
        <dbReference type="EMBL" id="TFH89597.1"/>
    </source>
</evidence>
<feature type="transmembrane region" description="Helical" evidence="3">
    <location>
        <begin position="90"/>
        <end position="109"/>
    </location>
</feature>
<reference evidence="4 5" key="1">
    <citation type="submission" date="2019-01" db="EMBL/GenBank/DDBJ databases">
        <title>Vibrio BEI176 sp. nov, a marine bacterium isolated from China: eastern marignal seas.</title>
        <authorList>
            <person name="Li B."/>
        </authorList>
    </citation>
    <scope>NUCLEOTIDE SEQUENCE [LARGE SCALE GENOMIC DNA]</scope>
    <source>
        <strain evidence="4 5">BEI176</strain>
    </source>
</reference>
<name>A0A4Y8W9T5_9VIBR</name>
<dbReference type="RefSeq" id="WP_045499311.1">
    <property type="nucleotide sequence ID" value="NZ_SATR01000055.1"/>
</dbReference>